<evidence type="ECO:0000313" key="2">
    <source>
        <dbReference type="EMBL" id="CAG8628630.1"/>
    </source>
</evidence>
<keyword evidence="3" id="KW-1185">Reference proteome</keyword>
<dbReference type="AlphaFoldDB" id="A0A9N9DAK3"/>
<comment type="caution">
    <text evidence="2">The sequence shown here is derived from an EMBL/GenBank/DDBJ whole genome shotgun (WGS) entry which is preliminary data.</text>
</comment>
<evidence type="ECO:0000313" key="3">
    <source>
        <dbReference type="Proteomes" id="UP000789405"/>
    </source>
</evidence>
<organism evidence="2 3">
    <name type="scientific">Dentiscutata erythropus</name>
    <dbReference type="NCBI Taxonomy" id="1348616"/>
    <lineage>
        <taxon>Eukaryota</taxon>
        <taxon>Fungi</taxon>
        <taxon>Fungi incertae sedis</taxon>
        <taxon>Mucoromycota</taxon>
        <taxon>Glomeromycotina</taxon>
        <taxon>Glomeromycetes</taxon>
        <taxon>Diversisporales</taxon>
        <taxon>Gigasporaceae</taxon>
        <taxon>Dentiscutata</taxon>
    </lineage>
</organism>
<feature type="compositionally biased region" description="Polar residues" evidence="1">
    <location>
        <begin position="24"/>
        <end position="46"/>
    </location>
</feature>
<name>A0A9N9DAK3_9GLOM</name>
<feature type="non-terminal residue" evidence="2">
    <location>
        <position position="1"/>
    </location>
</feature>
<proteinExistence type="predicted"/>
<dbReference type="EMBL" id="CAJVPY010004812">
    <property type="protein sequence ID" value="CAG8628630.1"/>
    <property type="molecule type" value="Genomic_DNA"/>
</dbReference>
<reference evidence="2" key="1">
    <citation type="submission" date="2021-06" db="EMBL/GenBank/DDBJ databases">
        <authorList>
            <person name="Kallberg Y."/>
            <person name="Tangrot J."/>
            <person name="Rosling A."/>
        </authorList>
    </citation>
    <scope>NUCLEOTIDE SEQUENCE</scope>
    <source>
        <strain evidence="2">MA453B</strain>
    </source>
</reference>
<evidence type="ECO:0000256" key="1">
    <source>
        <dbReference type="SAM" id="MobiDB-lite"/>
    </source>
</evidence>
<accession>A0A9N9DAK3</accession>
<feature type="region of interest" description="Disordered" evidence="1">
    <location>
        <begin position="24"/>
        <end position="61"/>
    </location>
</feature>
<feature type="compositionally biased region" description="Basic and acidic residues" evidence="1">
    <location>
        <begin position="51"/>
        <end position="61"/>
    </location>
</feature>
<gene>
    <name evidence="2" type="ORF">DERYTH_LOCUS9029</name>
</gene>
<sequence>KNLWNPIKLRAVWKIDPRHCQFPSKTSEIESNANRKNNTKSLQNLQVFPLKENRPDLARKE</sequence>
<protein>
    <submittedName>
        <fullName evidence="2">13569_t:CDS:1</fullName>
    </submittedName>
</protein>
<dbReference type="Proteomes" id="UP000789405">
    <property type="component" value="Unassembled WGS sequence"/>
</dbReference>